<sequence length="886" mass="92021">MHGSGPSPGTPPSRGSPGESPDAAASAAIRERGGDASPSGASSSAGPSGPGGGGGSSVFDALAGWHQRNINAIQAALDEMMTTTEELADGLPAALEGRKNLRTLREDRRAAAFAMEEARIKLEDADKTAKRADRAVKDNGGSLRAPPELAARRERARQVLLTARVDLATATTAHAKAEKALTKHEVQAARRCLPPEATAVDVLNLFKTWSPKTPEETKRRDALMHRAAVRIQRAHRARTARRRREAARRGRARALAAGAARVVSFLAAACVLLAVLAASSRVFAAVSARGRDVAHRAMDDVWGVARTLAPLEHRYLNDADRADSAAAAEKARAKDALERLAAARRELESAEKAHAVKSKAMEKEMASLRTMAARKAATASNAPMWTRAEARNAGYSGRVAAAATAAASEAMEARLRNATARADAAVAEADAARAELEYLRASTRRGLLPEEGKRCFAAVADARASAAAAAAATAGKAATEKATRATREKLRRVTEAKTRAERARDALSTELDALRAATPELRKLSEREDGDGGSRRKTVLGAAKLVAAAKRAAERAREAAAALRDAESRADAATIELEAFKAVVAGGVGGAGGASKRGAALLDAASVEAEAAREAAERIVADRARALDEARIVAEARADAYKVEIIAMKRSGFGGEFGGVGGVGVGGVGVGTFIAIAACAYALLFGSSGSRPPASSSSTIAVAASTAAPASSDDAASTADADADAEATRVLDARLAPARAATRALLAEGKDARVARDALRALWAAIHLGGPDAQAAFVRERMHEAVYAAMTAHASDAKATEAACGCVLAAASENYEVAKALADNGGRHRVRKAMRASKKMGRKMTFGGAFEELKPWLHRKSLTPVEQARYDEVDGIGPPSEAGDSS</sequence>
<feature type="region of interest" description="Disordered" evidence="2">
    <location>
        <begin position="1"/>
        <end position="60"/>
    </location>
</feature>
<feature type="region of interest" description="Disordered" evidence="2">
    <location>
        <begin position="867"/>
        <end position="886"/>
    </location>
</feature>
<feature type="coiled-coil region" evidence="1">
    <location>
        <begin position="490"/>
        <end position="517"/>
    </location>
</feature>
<protein>
    <submittedName>
        <fullName evidence="4">Predicted protein</fullName>
    </submittedName>
</protein>
<dbReference type="GeneID" id="9682865"/>
<dbReference type="PROSITE" id="PS50096">
    <property type="entry name" value="IQ"/>
    <property type="match status" value="1"/>
</dbReference>
<accession>C1MML3</accession>
<feature type="transmembrane region" description="Helical" evidence="3">
    <location>
        <begin position="657"/>
        <end position="684"/>
    </location>
</feature>
<organism evidence="5">
    <name type="scientific">Micromonas pusilla (strain CCMP1545)</name>
    <name type="common">Picoplanktonic green alga</name>
    <dbReference type="NCBI Taxonomy" id="564608"/>
    <lineage>
        <taxon>Eukaryota</taxon>
        <taxon>Viridiplantae</taxon>
        <taxon>Chlorophyta</taxon>
        <taxon>Mamiellophyceae</taxon>
        <taxon>Mamiellales</taxon>
        <taxon>Mamiellaceae</taxon>
        <taxon>Micromonas</taxon>
    </lineage>
</organism>
<reference evidence="4 5" key="1">
    <citation type="journal article" date="2009" name="Science">
        <title>Green evolution and dynamic adaptations revealed by genomes of the marine picoeukaryotes Micromonas.</title>
        <authorList>
            <person name="Worden A.Z."/>
            <person name="Lee J.H."/>
            <person name="Mock T."/>
            <person name="Rouze P."/>
            <person name="Simmons M.P."/>
            <person name="Aerts A.L."/>
            <person name="Allen A.E."/>
            <person name="Cuvelier M.L."/>
            <person name="Derelle E."/>
            <person name="Everett M.V."/>
            <person name="Foulon E."/>
            <person name="Grimwood J."/>
            <person name="Gundlach H."/>
            <person name="Henrissat B."/>
            <person name="Napoli C."/>
            <person name="McDonald S.M."/>
            <person name="Parker M.S."/>
            <person name="Rombauts S."/>
            <person name="Salamov A."/>
            <person name="Von Dassow P."/>
            <person name="Badger J.H."/>
            <person name="Coutinho P.M."/>
            <person name="Demir E."/>
            <person name="Dubchak I."/>
            <person name="Gentemann C."/>
            <person name="Eikrem W."/>
            <person name="Gready J.E."/>
            <person name="John U."/>
            <person name="Lanier W."/>
            <person name="Lindquist E.A."/>
            <person name="Lucas S."/>
            <person name="Mayer K.F."/>
            <person name="Moreau H."/>
            <person name="Not F."/>
            <person name="Otillar R."/>
            <person name="Panaud O."/>
            <person name="Pangilinan J."/>
            <person name="Paulsen I."/>
            <person name="Piegu B."/>
            <person name="Poliakov A."/>
            <person name="Robbens S."/>
            <person name="Schmutz J."/>
            <person name="Toulza E."/>
            <person name="Wyss T."/>
            <person name="Zelensky A."/>
            <person name="Zhou K."/>
            <person name="Armbrust E.V."/>
            <person name="Bhattacharya D."/>
            <person name="Goodenough U.W."/>
            <person name="Van de Peer Y."/>
            <person name="Grigoriev I.V."/>
        </authorList>
    </citation>
    <scope>NUCLEOTIDE SEQUENCE [LARGE SCALE GENOMIC DNA]</scope>
    <source>
        <strain evidence="4 5">CCMP1545</strain>
    </source>
</reference>
<evidence type="ECO:0000313" key="4">
    <source>
        <dbReference type="EMBL" id="EEH58593.1"/>
    </source>
</evidence>
<feature type="compositionally biased region" description="Low complexity" evidence="2">
    <location>
        <begin position="1"/>
        <end position="21"/>
    </location>
</feature>
<dbReference type="STRING" id="564608.C1MML3"/>
<keyword evidence="1" id="KW-0175">Coiled coil</keyword>
<dbReference type="KEGG" id="mpp:MICPUCDRAFT_56574"/>
<feature type="coiled-coil region" evidence="1">
    <location>
        <begin position="408"/>
        <end position="437"/>
    </location>
</feature>
<evidence type="ECO:0000256" key="1">
    <source>
        <dbReference type="SAM" id="Coils"/>
    </source>
</evidence>
<feature type="coiled-coil region" evidence="1">
    <location>
        <begin position="326"/>
        <end position="360"/>
    </location>
</feature>
<feature type="compositionally biased region" description="Low complexity" evidence="2">
    <location>
        <begin position="35"/>
        <end position="47"/>
    </location>
</feature>
<keyword evidence="3" id="KW-0472">Membrane</keyword>
<feature type="coiled-coil region" evidence="1">
    <location>
        <begin position="546"/>
        <end position="583"/>
    </location>
</feature>
<dbReference type="EMBL" id="GG663737">
    <property type="protein sequence ID" value="EEH58593.1"/>
    <property type="molecule type" value="Genomic_DNA"/>
</dbReference>
<proteinExistence type="predicted"/>
<keyword evidence="3" id="KW-1133">Transmembrane helix</keyword>
<dbReference type="AlphaFoldDB" id="C1MML3"/>
<gene>
    <name evidence="4" type="ORF">MICPUCDRAFT_56574</name>
</gene>
<evidence type="ECO:0000256" key="2">
    <source>
        <dbReference type="SAM" id="MobiDB-lite"/>
    </source>
</evidence>
<dbReference type="RefSeq" id="XP_003056948.1">
    <property type="nucleotide sequence ID" value="XM_003056902.1"/>
</dbReference>
<keyword evidence="3" id="KW-0812">Transmembrane</keyword>
<evidence type="ECO:0000256" key="3">
    <source>
        <dbReference type="SAM" id="Phobius"/>
    </source>
</evidence>
<dbReference type="Proteomes" id="UP000001876">
    <property type="component" value="Unassembled WGS sequence"/>
</dbReference>
<name>C1MML3_MICPC</name>
<keyword evidence="5" id="KW-1185">Reference proteome</keyword>
<evidence type="ECO:0000313" key="5">
    <source>
        <dbReference type="Proteomes" id="UP000001876"/>
    </source>
</evidence>